<organism evidence="1 2">
    <name type="scientific">Daphnia magna</name>
    <dbReference type="NCBI Taxonomy" id="35525"/>
    <lineage>
        <taxon>Eukaryota</taxon>
        <taxon>Metazoa</taxon>
        <taxon>Ecdysozoa</taxon>
        <taxon>Arthropoda</taxon>
        <taxon>Crustacea</taxon>
        <taxon>Branchiopoda</taxon>
        <taxon>Diplostraca</taxon>
        <taxon>Cladocera</taxon>
        <taxon>Anomopoda</taxon>
        <taxon>Daphniidae</taxon>
        <taxon>Daphnia</taxon>
    </lineage>
</organism>
<evidence type="ECO:0000313" key="2">
    <source>
        <dbReference type="Proteomes" id="UP001234178"/>
    </source>
</evidence>
<reference evidence="1 2" key="1">
    <citation type="journal article" date="2023" name="Nucleic Acids Res.">
        <title>The hologenome of Daphnia magna reveals possible DNA methylation and microbiome-mediated evolution of the host genome.</title>
        <authorList>
            <person name="Chaturvedi A."/>
            <person name="Li X."/>
            <person name="Dhandapani V."/>
            <person name="Marshall H."/>
            <person name="Kissane S."/>
            <person name="Cuenca-Cambronero M."/>
            <person name="Asole G."/>
            <person name="Calvet F."/>
            <person name="Ruiz-Romero M."/>
            <person name="Marangio P."/>
            <person name="Guigo R."/>
            <person name="Rago D."/>
            <person name="Mirbahai L."/>
            <person name="Eastwood N."/>
            <person name="Colbourne J.K."/>
            <person name="Zhou J."/>
            <person name="Mallon E."/>
            <person name="Orsini L."/>
        </authorList>
    </citation>
    <scope>NUCLEOTIDE SEQUENCE [LARGE SCALE GENOMIC DNA]</scope>
    <source>
        <strain evidence="1">LRV0_1</strain>
    </source>
</reference>
<dbReference type="EMBL" id="JAOYFB010000038">
    <property type="protein sequence ID" value="KAK4028437.1"/>
    <property type="molecule type" value="Genomic_DNA"/>
</dbReference>
<accession>A0ABR0ATH5</accession>
<sequence length="277" mass="29342">MVHSTSEFSRAVRFVLVFVGGGCSVRRFLTCTWLAVTANLPSLCLPSCPTAQLVSSRPSWPVSARLPSLCLPTFLACVCPACVCLAARPVSAQLPGLCLPSCPACVCPAARPVSAQLPGLCLPSYPACVCPAARPVSAQLPGCPACVCSAARLVSAQLPGLCVPGCHLVSAQLSVLYLLRRTKMVCPITITFRFERTCIEHSFSSASKRIVCEGQTGFNVLNVVVFFSLFLENMASNCASYTPCNIDVSDLTATDLESFLLSISFDPSIAAKLKEII</sequence>
<name>A0ABR0ATH5_9CRUS</name>
<evidence type="ECO:0000313" key="1">
    <source>
        <dbReference type="EMBL" id="KAK4028437.1"/>
    </source>
</evidence>
<gene>
    <name evidence="1" type="ORF">OUZ56_017715</name>
</gene>
<dbReference type="Proteomes" id="UP001234178">
    <property type="component" value="Unassembled WGS sequence"/>
</dbReference>
<proteinExistence type="predicted"/>
<protein>
    <submittedName>
        <fullName evidence="1">Uncharacterized protein</fullName>
    </submittedName>
</protein>
<keyword evidence="2" id="KW-1185">Reference proteome</keyword>
<comment type="caution">
    <text evidence="1">The sequence shown here is derived from an EMBL/GenBank/DDBJ whole genome shotgun (WGS) entry which is preliminary data.</text>
</comment>